<evidence type="ECO:0000256" key="1">
    <source>
        <dbReference type="SAM" id="MobiDB-lite"/>
    </source>
</evidence>
<organism evidence="3 4">
    <name type="scientific">Zophobihabitans entericus</name>
    <dbReference type="NCBI Taxonomy" id="1635327"/>
    <lineage>
        <taxon>Bacteria</taxon>
        <taxon>Pseudomonadati</taxon>
        <taxon>Pseudomonadota</taxon>
        <taxon>Gammaproteobacteria</taxon>
        <taxon>Orbales</taxon>
        <taxon>Orbaceae</taxon>
        <taxon>Zophobihabitans</taxon>
    </lineage>
</organism>
<dbReference type="KEGG" id="orb:IPMB12_09025"/>
<dbReference type="EMBL" id="CP050253">
    <property type="protein sequence ID" value="QIQ21810.1"/>
    <property type="molecule type" value="Genomic_DNA"/>
</dbReference>
<name>A0A6G9IDZ7_9GAMM</name>
<evidence type="ECO:0000313" key="3">
    <source>
        <dbReference type="EMBL" id="QIQ21810.1"/>
    </source>
</evidence>
<evidence type="ECO:0000259" key="2">
    <source>
        <dbReference type="Pfam" id="PF03527"/>
    </source>
</evidence>
<feature type="region of interest" description="Disordered" evidence="1">
    <location>
        <begin position="1"/>
        <end position="21"/>
    </location>
</feature>
<gene>
    <name evidence="3" type="ORF">IPMB12_09025</name>
</gene>
<dbReference type="AlphaFoldDB" id="A0A6G9IDZ7"/>
<dbReference type="InterPro" id="IPR022385">
    <property type="entry name" value="Rhs_assc_core"/>
</dbReference>
<dbReference type="PRINTS" id="PR00394">
    <property type="entry name" value="RHSPROTEIN"/>
</dbReference>
<dbReference type="PANTHER" id="PTHR32305:SF15">
    <property type="entry name" value="PROTEIN RHSA-RELATED"/>
    <property type="match status" value="1"/>
</dbReference>
<keyword evidence="4" id="KW-1185">Reference proteome</keyword>
<feature type="domain" description="RHS protein conserved region" evidence="2">
    <location>
        <begin position="258"/>
        <end position="292"/>
    </location>
</feature>
<dbReference type="InParanoid" id="A0A6G9IDZ7"/>
<dbReference type="FunCoup" id="A0A6G9IDZ7">
    <property type="interactions" value="70"/>
</dbReference>
<accession>A0A6G9IDZ7</accession>
<evidence type="ECO:0000313" key="4">
    <source>
        <dbReference type="Proteomes" id="UP000501168"/>
    </source>
</evidence>
<dbReference type="RefSeq" id="WP_166916985.1">
    <property type="nucleotide sequence ID" value="NZ_CP050253.1"/>
</dbReference>
<dbReference type="Pfam" id="PF03527">
    <property type="entry name" value="RHS"/>
    <property type="match status" value="1"/>
</dbReference>
<dbReference type="Proteomes" id="UP000501168">
    <property type="component" value="Chromosome"/>
</dbReference>
<dbReference type="InterPro" id="IPR050708">
    <property type="entry name" value="T6SS_VgrG/RHS"/>
</dbReference>
<reference evidence="3 4" key="1">
    <citation type="submission" date="2020-03" db="EMBL/GenBank/DDBJ databases">
        <title>Complete genome sequence of Orbus sp. IPMB12 (BCRC 80908).</title>
        <authorList>
            <person name="Lo W.-S."/>
            <person name="Chang T.-H."/>
            <person name="Kuo C.-H."/>
        </authorList>
    </citation>
    <scope>NUCLEOTIDE SEQUENCE [LARGE SCALE GENOMIC DNA]</scope>
    <source>
        <strain evidence="3 4">IPMB12</strain>
    </source>
</reference>
<dbReference type="InterPro" id="IPR001826">
    <property type="entry name" value="RHS"/>
</dbReference>
<sequence length="418" mass="48738">MKSPSRRNKLSQTQLNPKDKNQWLIASGPVKRSYLYDKAGNLKQSTDLRTGATSYVYDKLGQILKAGKETFAFDPAHNLIDQKEQQTNQPQKSVKDKAYYDRMMADKTWSPLKDDPNSRPINTYANRTQIYNNITYHYDELGNLIKREKPNGEMLHLAYDNENQLSLAHIETPNQTETWGYAYDAFGRRISKQITNKLAVKNNEQQQIRFVWDVAKLQQELHKQNNRFFSYIYEDTDSFVPIAQTIKDNQTENITLNYLHTDQIGIPKEMTNEMEDLAWFAEYSAWGKVENETNVLPAHQPFRLQNQYYDNETGLHYNLFRYYEPECGKFVNQDPIGLFGGENLYLFASNATSWADFWELTSKKPNKCCTLVYNHKTKDNKKTNKAELRRQIRGQIAGFNRILATEGLAGLKKEFKHT</sequence>
<dbReference type="Gene3D" id="2.180.10.10">
    <property type="entry name" value="RHS repeat-associated core"/>
    <property type="match status" value="1"/>
</dbReference>
<proteinExistence type="predicted"/>
<dbReference type="PANTHER" id="PTHR32305">
    <property type="match status" value="1"/>
</dbReference>
<dbReference type="NCBIfam" id="TIGR03696">
    <property type="entry name" value="Rhs_assc_core"/>
    <property type="match status" value="1"/>
</dbReference>
<protein>
    <submittedName>
        <fullName evidence="3">Type IV secretion protein Rhs</fullName>
    </submittedName>
</protein>